<dbReference type="InterPro" id="IPR017441">
    <property type="entry name" value="Protein_kinase_ATP_BS"/>
</dbReference>
<evidence type="ECO:0000256" key="2">
    <source>
        <dbReference type="ARBA" id="ARBA00009804"/>
    </source>
</evidence>
<organism evidence="17">
    <name type="scientific">Hirondellea gigas</name>
    <dbReference type="NCBI Taxonomy" id="1518452"/>
    <lineage>
        <taxon>Eukaryota</taxon>
        <taxon>Metazoa</taxon>
        <taxon>Ecdysozoa</taxon>
        <taxon>Arthropoda</taxon>
        <taxon>Crustacea</taxon>
        <taxon>Multicrustacea</taxon>
        <taxon>Malacostraca</taxon>
        <taxon>Eumalacostraca</taxon>
        <taxon>Peracarida</taxon>
        <taxon>Amphipoda</taxon>
        <taxon>Amphilochidea</taxon>
        <taxon>Lysianassida</taxon>
        <taxon>Lysianassidira</taxon>
        <taxon>Lysianassoidea</taxon>
        <taxon>Lysianassidae</taxon>
        <taxon>Hirondellea</taxon>
    </lineage>
</organism>
<dbReference type="FunFam" id="1.10.510.10:FF:000010">
    <property type="entry name" value="Ribosomal protein S6 kinase"/>
    <property type="match status" value="1"/>
</dbReference>
<keyword evidence="5" id="KW-0597">Phosphoprotein</keyword>
<feature type="domain" description="AGC-kinase C-terminal" evidence="16">
    <location>
        <begin position="779"/>
        <end position="848"/>
    </location>
</feature>
<comment type="similarity">
    <text evidence="2">Belongs to the protein kinase superfamily. AGC Ser/Thr protein kinase family. S6 kinase subfamily.</text>
</comment>
<feature type="binding site" evidence="13">
    <location>
        <position position="552"/>
    </location>
    <ligand>
        <name>ATP</name>
        <dbReference type="ChEBI" id="CHEBI:30616"/>
    </ligand>
</feature>
<evidence type="ECO:0000256" key="12">
    <source>
        <dbReference type="ARBA" id="ARBA00048679"/>
    </source>
</evidence>
<keyword evidence="7" id="KW-0677">Repeat</keyword>
<comment type="catalytic activity">
    <reaction evidence="12">
        <text>L-seryl-[protein] + ATP = O-phospho-L-seryl-[protein] + ADP + H(+)</text>
        <dbReference type="Rhea" id="RHEA:17989"/>
        <dbReference type="Rhea" id="RHEA-COMP:9863"/>
        <dbReference type="Rhea" id="RHEA-COMP:11604"/>
        <dbReference type="ChEBI" id="CHEBI:15378"/>
        <dbReference type="ChEBI" id="CHEBI:29999"/>
        <dbReference type="ChEBI" id="CHEBI:30616"/>
        <dbReference type="ChEBI" id="CHEBI:83421"/>
        <dbReference type="ChEBI" id="CHEBI:456216"/>
        <dbReference type="EC" id="2.7.11.1"/>
    </reaction>
</comment>
<evidence type="ECO:0000256" key="7">
    <source>
        <dbReference type="ARBA" id="ARBA00022737"/>
    </source>
</evidence>
<comment type="cofactor">
    <cofactor evidence="1">
        <name>Mg(2+)</name>
        <dbReference type="ChEBI" id="CHEBI:18420"/>
    </cofactor>
</comment>
<dbReference type="InterPro" id="IPR000719">
    <property type="entry name" value="Prot_kinase_dom"/>
</dbReference>
<evidence type="ECO:0000259" key="16">
    <source>
        <dbReference type="PROSITE" id="PS51285"/>
    </source>
</evidence>
<evidence type="ECO:0000256" key="4">
    <source>
        <dbReference type="ARBA" id="ARBA00022527"/>
    </source>
</evidence>
<reference evidence="17" key="1">
    <citation type="submission" date="2017-11" db="EMBL/GenBank/DDBJ databases">
        <title>The sensing device of the deep-sea amphipod.</title>
        <authorList>
            <person name="Kobayashi H."/>
            <person name="Nagahama T."/>
            <person name="Arai W."/>
            <person name="Sasagawa Y."/>
            <person name="Umeda M."/>
            <person name="Hayashi T."/>
            <person name="Nikaido I."/>
            <person name="Watanabe H."/>
            <person name="Oguri K."/>
            <person name="Kitazato H."/>
            <person name="Fujioka K."/>
            <person name="Kido Y."/>
            <person name="Takami H."/>
        </authorList>
    </citation>
    <scope>NUCLEOTIDE SEQUENCE</scope>
    <source>
        <tissue evidence="17">Whole body</tissue>
    </source>
</reference>
<feature type="compositionally biased region" description="Basic residues" evidence="14">
    <location>
        <begin position="83"/>
        <end position="101"/>
    </location>
</feature>
<evidence type="ECO:0000256" key="5">
    <source>
        <dbReference type="ARBA" id="ARBA00022553"/>
    </source>
</evidence>
<dbReference type="FunFam" id="1.10.510.10:FF:000041">
    <property type="entry name" value="Ribosomal protein S6 kinase"/>
    <property type="match status" value="1"/>
</dbReference>
<feature type="domain" description="Protein kinase" evidence="15">
    <location>
        <begin position="886"/>
        <end position="1143"/>
    </location>
</feature>
<evidence type="ECO:0000256" key="13">
    <source>
        <dbReference type="PROSITE-ProRule" id="PRU10141"/>
    </source>
</evidence>
<keyword evidence="6" id="KW-0808">Transferase</keyword>
<evidence type="ECO:0000256" key="11">
    <source>
        <dbReference type="ARBA" id="ARBA00047899"/>
    </source>
</evidence>
<comment type="catalytic activity">
    <reaction evidence="11">
        <text>L-threonyl-[protein] + ATP = O-phospho-L-threonyl-[protein] + ADP + H(+)</text>
        <dbReference type="Rhea" id="RHEA:46608"/>
        <dbReference type="Rhea" id="RHEA-COMP:11060"/>
        <dbReference type="Rhea" id="RHEA-COMP:11605"/>
        <dbReference type="ChEBI" id="CHEBI:15378"/>
        <dbReference type="ChEBI" id="CHEBI:30013"/>
        <dbReference type="ChEBI" id="CHEBI:30616"/>
        <dbReference type="ChEBI" id="CHEBI:61977"/>
        <dbReference type="ChEBI" id="CHEBI:456216"/>
        <dbReference type="EC" id="2.7.11.1"/>
    </reaction>
</comment>
<dbReference type="SMART" id="SM00220">
    <property type="entry name" value="S_TKc"/>
    <property type="match status" value="2"/>
</dbReference>
<proteinExistence type="evidence at transcript level"/>
<feature type="region of interest" description="Disordered" evidence="14">
    <location>
        <begin position="255"/>
        <end position="282"/>
    </location>
</feature>
<evidence type="ECO:0000256" key="8">
    <source>
        <dbReference type="ARBA" id="ARBA00022741"/>
    </source>
</evidence>
<keyword evidence="4" id="KW-0723">Serine/threonine-protein kinase</keyword>
<keyword evidence="8 13" id="KW-0547">Nucleotide-binding</keyword>
<dbReference type="InterPro" id="IPR041906">
    <property type="entry name" value="RSK_N"/>
</dbReference>
<feature type="region of interest" description="Disordered" evidence="14">
    <location>
        <begin position="319"/>
        <end position="360"/>
    </location>
</feature>
<dbReference type="InterPro" id="IPR008271">
    <property type="entry name" value="Ser/Thr_kinase_AS"/>
</dbReference>
<dbReference type="Gene3D" id="3.30.200.20">
    <property type="entry name" value="Phosphorylase Kinase, domain 1"/>
    <property type="match status" value="2"/>
</dbReference>
<dbReference type="PROSITE" id="PS00108">
    <property type="entry name" value="PROTEIN_KINASE_ST"/>
    <property type="match status" value="2"/>
</dbReference>
<protein>
    <recommendedName>
        <fullName evidence="3">non-specific serine/threonine protein kinase</fullName>
        <ecNumber evidence="3">2.7.11.1</ecNumber>
    </recommendedName>
</protein>
<dbReference type="CDD" id="cd05582">
    <property type="entry name" value="STKc_RSK_N"/>
    <property type="match status" value="1"/>
</dbReference>
<dbReference type="GO" id="GO:0005524">
    <property type="term" value="F:ATP binding"/>
    <property type="evidence" value="ECO:0007669"/>
    <property type="project" value="UniProtKB-UniRule"/>
</dbReference>
<keyword evidence="10 13" id="KW-0067">ATP-binding</keyword>
<evidence type="ECO:0000256" key="1">
    <source>
        <dbReference type="ARBA" id="ARBA00001946"/>
    </source>
</evidence>
<dbReference type="PROSITE" id="PS51285">
    <property type="entry name" value="AGC_KINASE_CTER"/>
    <property type="match status" value="1"/>
</dbReference>
<feature type="compositionally biased region" description="Polar residues" evidence="14">
    <location>
        <begin position="255"/>
        <end position="270"/>
    </location>
</feature>
<evidence type="ECO:0000256" key="3">
    <source>
        <dbReference type="ARBA" id="ARBA00012513"/>
    </source>
</evidence>
<dbReference type="FunFam" id="3.30.200.20:FF:000013">
    <property type="entry name" value="Ribosomal protein S6 kinase"/>
    <property type="match status" value="1"/>
</dbReference>
<dbReference type="EC" id="2.7.11.1" evidence="3"/>
<evidence type="ECO:0000256" key="14">
    <source>
        <dbReference type="SAM" id="MobiDB-lite"/>
    </source>
</evidence>
<feature type="domain" description="Protein kinase" evidence="15">
    <location>
        <begin position="520"/>
        <end position="778"/>
    </location>
</feature>
<evidence type="ECO:0000256" key="10">
    <source>
        <dbReference type="ARBA" id="ARBA00022840"/>
    </source>
</evidence>
<keyword evidence="9 17" id="KW-0418">Kinase</keyword>
<dbReference type="EMBL" id="IACT01001544">
    <property type="protein sequence ID" value="LAC20889.1"/>
    <property type="molecule type" value="mRNA"/>
</dbReference>
<feature type="compositionally biased region" description="Polar residues" evidence="14">
    <location>
        <begin position="102"/>
        <end position="118"/>
    </location>
</feature>
<dbReference type="InterPro" id="IPR011009">
    <property type="entry name" value="Kinase-like_dom_sf"/>
</dbReference>
<feature type="compositionally biased region" description="Polar residues" evidence="14">
    <location>
        <begin position="1199"/>
        <end position="1217"/>
    </location>
</feature>
<feature type="region of interest" description="Disordered" evidence="14">
    <location>
        <begin position="81"/>
        <end position="118"/>
    </location>
</feature>
<accession>A0A6A7FRR2</accession>
<dbReference type="InterPro" id="IPR000961">
    <property type="entry name" value="AGC-kinase_C"/>
</dbReference>
<dbReference type="GO" id="GO:0004674">
    <property type="term" value="F:protein serine/threonine kinase activity"/>
    <property type="evidence" value="ECO:0007669"/>
    <property type="project" value="UniProtKB-KW"/>
</dbReference>
<dbReference type="Pfam" id="PF00069">
    <property type="entry name" value="Pkinase"/>
    <property type="match status" value="2"/>
</dbReference>
<evidence type="ECO:0000256" key="9">
    <source>
        <dbReference type="ARBA" id="ARBA00022777"/>
    </source>
</evidence>
<sequence length="1217" mass="135870">MLGDAFSRAVWAWKEVSRAILGTPDEPHWASPTDMAGLRGALCPVLAPNTRNTSGDTSPNTFHGPSCISSTVADPRYLSENYHHHKSSYSKTRRISRRHQRNVQAVGNQSDSPRSAKAATSIQIEFEKREEVIVTAPSGRRTEPDNIEVVTVTSAVPVEEIESDKFSVCDHLYSRSVCERIVGANSVVKAEAVLRCSSDADSGLVSCTDSENWRNDTPNHENMHSIVEITNTFVNLATSSHSNVYSRQGAYTETVSSGFSQSSHRQNLGSPSPAESPRNDSTRVDDATLMFCSGSPIPFRPIYDDTTAAPIFAQTRTETNLEEEQTQQENKDNEQVDSSSLNENEESSPWMTNKRDDRTCVPPAPRQARFYLPSTDHTEHSVFQEIQIIANTDDTKSLCLVRSTVVDGATVLVNRISDPCNPYDNEILKSTDPNDPLGHVDHYQYPPSEQEPLRFQHTLDHSSKKSPCNPFENDFRSASKCRLNLSRFRRKDDGDSNGTHEFHVTDIVPEGHDKAAPSQFDLLKVLGQGSFGKVFLVRKVHGPDNGTLYAMKVLKKATLKVRDRMRTKMERDILAEVRHPFVVSLHYAFQTEGKLYLILDFLRGGDLFTRLSKEIMFTEDDVKFYLAELALALSHLHTLGIIYRDLKPENILLDADGHISLTDFGLCKESLTGEKAFSFCGTVEYMAPEVVNRKGHNTSADWWSFGVLLFEMLTGGLPFQGGNRKDTMSLILKAKLGMPSYLSVEAQSLLRSLFKRNAANRLGAGPNGVENLKMHAFFGRIDFYKLYRKEVVPPFKPAVSKADDTFYFDSEFTARTPRDSPGVPASANAHQLFRGFSYVAPPLLEGEDTIDALPQHNSASSMHHDLHAKISKHVASAKWSCIEVEYELCEEVGRGSYSICRRCVHKATRTEYAVKIINKGVRDCQEEIQILCRYGGQYNILALRDVYEDEHRVYLVLEYMAGGELLDKILRQKFFSEREASAVLQTLAKALVVLHQNGVVHRDLKPSNIMYADVSGSPESLRICDFGFAKQLRSVNGLLMTPCYTANFVAPEVLKKQGYDAACDIWSLGVLLYTMLAGSAPFAHGPDDTPSLILSRIEEADLNLHSGNWNSVSSAAKDLVTKMLHVDPKQRLTATQVLSHQWLAMREELPSLRLHLQEASVVKGALSATYRALNNCPRAPHLGPVAASALARRRRQSPDHQLQQHPQSFRLKSSTEV</sequence>
<dbReference type="PANTHER" id="PTHR24351">
    <property type="entry name" value="RIBOSOMAL PROTEIN S6 KINASE"/>
    <property type="match status" value="1"/>
</dbReference>
<dbReference type="SMART" id="SM00133">
    <property type="entry name" value="S_TK_X"/>
    <property type="match status" value="1"/>
</dbReference>
<dbReference type="InterPro" id="IPR017892">
    <property type="entry name" value="Pkinase_C"/>
</dbReference>
<feature type="region of interest" description="Disordered" evidence="14">
    <location>
        <begin position="1194"/>
        <end position="1217"/>
    </location>
</feature>
<evidence type="ECO:0000313" key="17">
    <source>
        <dbReference type="EMBL" id="LAC20889.1"/>
    </source>
</evidence>
<dbReference type="CDD" id="cd14091">
    <property type="entry name" value="STKc_RSK_C"/>
    <property type="match status" value="1"/>
</dbReference>
<dbReference type="PROSITE" id="PS50011">
    <property type="entry name" value="PROTEIN_KINASE_DOM"/>
    <property type="match status" value="2"/>
</dbReference>
<evidence type="ECO:0000259" key="15">
    <source>
        <dbReference type="PROSITE" id="PS50011"/>
    </source>
</evidence>
<evidence type="ECO:0000256" key="6">
    <source>
        <dbReference type="ARBA" id="ARBA00022679"/>
    </source>
</evidence>
<feature type="binding site" evidence="13">
    <location>
        <position position="915"/>
    </location>
    <ligand>
        <name>ATP</name>
        <dbReference type="ChEBI" id="CHEBI:30616"/>
    </ligand>
</feature>
<dbReference type="Gene3D" id="1.10.510.10">
    <property type="entry name" value="Transferase(Phosphotransferase) domain 1"/>
    <property type="match status" value="2"/>
</dbReference>
<name>A0A6A7FRR2_9CRUS</name>
<dbReference type="SUPFAM" id="SSF56112">
    <property type="entry name" value="Protein kinase-like (PK-like)"/>
    <property type="match status" value="2"/>
</dbReference>
<dbReference type="AlphaFoldDB" id="A0A6A7FRR2"/>
<dbReference type="PROSITE" id="PS00107">
    <property type="entry name" value="PROTEIN_KINASE_ATP"/>
    <property type="match status" value="2"/>
</dbReference>
<dbReference type="Pfam" id="PF00433">
    <property type="entry name" value="Pkinase_C"/>
    <property type="match status" value="1"/>
</dbReference>